<evidence type="ECO:0000313" key="1">
    <source>
        <dbReference type="EMBL" id="GAG00506.1"/>
    </source>
</evidence>
<name>X0VIZ1_9ZZZZ</name>
<protein>
    <submittedName>
        <fullName evidence="1">Uncharacterized protein</fullName>
    </submittedName>
</protein>
<comment type="caution">
    <text evidence="1">The sequence shown here is derived from an EMBL/GenBank/DDBJ whole genome shotgun (WGS) entry which is preliminary data.</text>
</comment>
<reference evidence="1" key="1">
    <citation type="journal article" date="2014" name="Front. Microbiol.">
        <title>High frequency of phylogenetically diverse reductive dehalogenase-homologous genes in deep subseafloor sedimentary metagenomes.</title>
        <authorList>
            <person name="Kawai M."/>
            <person name="Futagami T."/>
            <person name="Toyoda A."/>
            <person name="Takaki Y."/>
            <person name="Nishi S."/>
            <person name="Hori S."/>
            <person name="Arai W."/>
            <person name="Tsubouchi T."/>
            <person name="Morono Y."/>
            <person name="Uchiyama I."/>
            <person name="Ito T."/>
            <person name="Fujiyama A."/>
            <person name="Inagaki F."/>
            <person name="Takami H."/>
        </authorList>
    </citation>
    <scope>NUCLEOTIDE SEQUENCE</scope>
    <source>
        <strain evidence="1">Expedition CK06-06</strain>
    </source>
</reference>
<dbReference type="EMBL" id="BARS01029037">
    <property type="protein sequence ID" value="GAG00506.1"/>
    <property type="molecule type" value="Genomic_DNA"/>
</dbReference>
<accession>X0VIZ1</accession>
<proteinExistence type="predicted"/>
<organism evidence="1">
    <name type="scientific">marine sediment metagenome</name>
    <dbReference type="NCBI Taxonomy" id="412755"/>
    <lineage>
        <taxon>unclassified sequences</taxon>
        <taxon>metagenomes</taxon>
        <taxon>ecological metagenomes</taxon>
    </lineage>
</organism>
<sequence>MNEGVEVNEGDTVVNSDGTEWVVDKHMWIILTDGSELRKTGKAPTVSKKLKELARKARSSNLHTYEDQNG</sequence>
<dbReference type="AlphaFoldDB" id="X0VIZ1"/>
<gene>
    <name evidence="1" type="ORF">S01H1_45442</name>
</gene>